<dbReference type="AlphaFoldDB" id="A0A9Q1EWN1"/>
<organism evidence="1 2">
    <name type="scientific">Synaphobranchus kaupii</name>
    <name type="common">Kaup's arrowtooth eel</name>
    <dbReference type="NCBI Taxonomy" id="118154"/>
    <lineage>
        <taxon>Eukaryota</taxon>
        <taxon>Metazoa</taxon>
        <taxon>Chordata</taxon>
        <taxon>Craniata</taxon>
        <taxon>Vertebrata</taxon>
        <taxon>Euteleostomi</taxon>
        <taxon>Actinopterygii</taxon>
        <taxon>Neopterygii</taxon>
        <taxon>Teleostei</taxon>
        <taxon>Anguilliformes</taxon>
        <taxon>Synaphobranchidae</taxon>
        <taxon>Synaphobranchus</taxon>
    </lineage>
</organism>
<keyword evidence="2" id="KW-1185">Reference proteome</keyword>
<proteinExistence type="predicted"/>
<evidence type="ECO:0000313" key="2">
    <source>
        <dbReference type="Proteomes" id="UP001152622"/>
    </source>
</evidence>
<sequence>MESAKLLCHRLSALRQDATIADLVGKTKEYAARYNLRSPLPPRVNNNPARYRHTDELEMQGLDEESDLREVEWRFDQEGIRLAARREQAVIEAAQGNVVVVEEGCQDISTHSD</sequence>
<gene>
    <name evidence="1" type="ORF">SKAU_G00278260</name>
</gene>
<comment type="caution">
    <text evidence="1">The sequence shown here is derived from an EMBL/GenBank/DDBJ whole genome shotgun (WGS) entry which is preliminary data.</text>
</comment>
<protein>
    <submittedName>
        <fullName evidence="1">Uncharacterized protein</fullName>
    </submittedName>
</protein>
<name>A0A9Q1EWN1_SYNKA</name>
<evidence type="ECO:0000313" key="1">
    <source>
        <dbReference type="EMBL" id="KAJ8346425.1"/>
    </source>
</evidence>
<accession>A0A9Q1EWN1</accession>
<dbReference type="EMBL" id="JAINUF010000011">
    <property type="protein sequence ID" value="KAJ8346425.1"/>
    <property type="molecule type" value="Genomic_DNA"/>
</dbReference>
<dbReference type="Proteomes" id="UP001152622">
    <property type="component" value="Chromosome 11"/>
</dbReference>
<reference evidence="1" key="1">
    <citation type="journal article" date="2023" name="Science">
        <title>Genome structures resolve the early diversification of teleost fishes.</title>
        <authorList>
            <person name="Parey E."/>
            <person name="Louis A."/>
            <person name="Montfort J."/>
            <person name="Bouchez O."/>
            <person name="Roques C."/>
            <person name="Iampietro C."/>
            <person name="Lluch J."/>
            <person name="Castinel A."/>
            <person name="Donnadieu C."/>
            <person name="Desvignes T."/>
            <person name="Floi Bucao C."/>
            <person name="Jouanno E."/>
            <person name="Wen M."/>
            <person name="Mejri S."/>
            <person name="Dirks R."/>
            <person name="Jansen H."/>
            <person name="Henkel C."/>
            <person name="Chen W.J."/>
            <person name="Zahm M."/>
            <person name="Cabau C."/>
            <person name="Klopp C."/>
            <person name="Thompson A.W."/>
            <person name="Robinson-Rechavi M."/>
            <person name="Braasch I."/>
            <person name="Lecointre G."/>
            <person name="Bobe J."/>
            <person name="Postlethwait J.H."/>
            <person name="Berthelot C."/>
            <person name="Roest Crollius H."/>
            <person name="Guiguen Y."/>
        </authorList>
    </citation>
    <scope>NUCLEOTIDE SEQUENCE</scope>
    <source>
        <strain evidence="1">WJC10195</strain>
    </source>
</reference>